<reference evidence="2" key="1">
    <citation type="journal article" date="2020" name="Nature">
        <title>Giant virus diversity and host interactions through global metagenomics.</title>
        <authorList>
            <person name="Schulz F."/>
            <person name="Roux S."/>
            <person name="Paez-Espino D."/>
            <person name="Jungbluth S."/>
            <person name="Walsh D.A."/>
            <person name="Denef V.J."/>
            <person name="McMahon K.D."/>
            <person name="Konstantinidis K.T."/>
            <person name="Eloe-Fadrosh E.A."/>
            <person name="Kyrpides N.C."/>
            <person name="Woyke T."/>
        </authorList>
    </citation>
    <scope>NUCLEOTIDE SEQUENCE</scope>
    <source>
        <strain evidence="2">GVMAG-M-3300009185-36</strain>
    </source>
</reference>
<feature type="compositionally biased region" description="Basic residues" evidence="1">
    <location>
        <begin position="1"/>
        <end position="14"/>
    </location>
</feature>
<dbReference type="AlphaFoldDB" id="A0A6C0B129"/>
<evidence type="ECO:0000256" key="1">
    <source>
        <dbReference type="SAM" id="MobiDB-lite"/>
    </source>
</evidence>
<proteinExistence type="predicted"/>
<dbReference type="EMBL" id="MN739048">
    <property type="protein sequence ID" value="QHS85802.1"/>
    <property type="molecule type" value="Genomic_DNA"/>
</dbReference>
<accession>A0A6C0B129</accession>
<name>A0A6C0B129_9ZZZZ</name>
<organism evidence="2">
    <name type="scientific">viral metagenome</name>
    <dbReference type="NCBI Taxonomy" id="1070528"/>
    <lineage>
        <taxon>unclassified sequences</taxon>
        <taxon>metagenomes</taxon>
        <taxon>organismal metagenomes</taxon>
    </lineage>
</organism>
<evidence type="ECO:0000313" key="2">
    <source>
        <dbReference type="EMBL" id="QHS85802.1"/>
    </source>
</evidence>
<feature type="compositionally biased region" description="Basic residues" evidence="1">
    <location>
        <begin position="86"/>
        <end position="99"/>
    </location>
</feature>
<feature type="region of interest" description="Disordered" evidence="1">
    <location>
        <begin position="1"/>
        <end position="21"/>
    </location>
</feature>
<feature type="compositionally biased region" description="Low complexity" evidence="1">
    <location>
        <begin position="69"/>
        <end position="85"/>
    </location>
</feature>
<sequence>MEGARRTRHKRRTMRGGIGYGEDEFDLLKGKFAEQTAVERNRELARMRQARADRGATHTAAVTLSNKLSPAPSTRTSRASSTASAGRRRTRRRKSRRRR</sequence>
<protein>
    <submittedName>
        <fullName evidence="2">Uncharacterized protein</fullName>
    </submittedName>
</protein>
<feature type="region of interest" description="Disordered" evidence="1">
    <location>
        <begin position="48"/>
        <end position="99"/>
    </location>
</feature>